<evidence type="ECO:0000259" key="4">
    <source>
        <dbReference type="PROSITE" id="PS50157"/>
    </source>
</evidence>
<evidence type="ECO:0000256" key="2">
    <source>
        <dbReference type="SAM" id="Phobius"/>
    </source>
</evidence>
<comment type="caution">
    <text evidence="5">The sequence shown here is derived from an EMBL/GenBank/DDBJ whole genome shotgun (WGS) entry which is preliminary data.</text>
</comment>
<organism evidence="5 6">
    <name type="scientific">Ostreobium quekettii</name>
    <dbReference type="NCBI Taxonomy" id="121088"/>
    <lineage>
        <taxon>Eukaryota</taxon>
        <taxon>Viridiplantae</taxon>
        <taxon>Chlorophyta</taxon>
        <taxon>core chlorophytes</taxon>
        <taxon>Ulvophyceae</taxon>
        <taxon>TCBD clade</taxon>
        <taxon>Bryopsidales</taxon>
        <taxon>Ostreobineae</taxon>
        <taxon>Ostreobiaceae</taxon>
        <taxon>Ostreobium</taxon>
    </lineage>
</organism>
<keyword evidence="1" id="KW-0862">Zinc</keyword>
<dbReference type="PROSITE" id="PS50157">
    <property type="entry name" value="ZINC_FINGER_C2H2_2"/>
    <property type="match status" value="1"/>
</dbReference>
<proteinExistence type="predicted"/>
<keyword evidence="3" id="KW-0732">Signal</keyword>
<sequence>MHTALALWTRALALTLLGVVLLPVAGAAEEEKGAFAAPAFCDREASRHAREIIRQFLLPELHAREYHFPSRCRLEESRDMYAWQESQKTLGVRGTWKCNFCGKVFRNEHYVDGHLDRRHADQVRPSADVCLADLCPLLLCDDLANDAIPGDAHAVSPCSAFDQQRRQRQCGLLASECFPLDGGAVSVDLHEYFTQYFCEALTCDGSLKAQRLRALRGARVEQTGLAYPVLSVFTLAALAMFYVVYCGTREARPEGPLARGDLRRREPRERPVRRGVASWAGFLWKEEKAKEY</sequence>
<accession>A0A8S1IUM7</accession>
<keyword evidence="1" id="KW-0863">Zinc-finger</keyword>
<name>A0A8S1IUM7_9CHLO</name>
<dbReference type="EMBL" id="CAJHUC010000859">
    <property type="protein sequence ID" value="CAD7698611.1"/>
    <property type="molecule type" value="Genomic_DNA"/>
</dbReference>
<dbReference type="Proteomes" id="UP000708148">
    <property type="component" value="Unassembled WGS sequence"/>
</dbReference>
<gene>
    <name evidence="5" type="ORF">OSTQU699_LOCUS3972</name>
</gene>
<evidence type="ECO:0000256" key="3">
    <source>
        <dbReference type="SAM" id="SignalP"/>
    </source>
</evidence>
<keyword evidence="1" id="KW-0479">Metal-binding</keyword>
<evidence type="ECO:0000256" key="1">
    <source>
        <dbReference type="PROSITE-ProRule" id="PRU00042"/>
    </source>
</evidence>
<dbReference type="InterPro" id="IPR013087">
    <property type="entry name" value="Znf_C2H2_type"/>
</dbReference>
<feature type="signal peptide" evidence="3">
    <location>
        <begin position="1"/>
        <end position="27"/>
    </location>
</feature>
<dbReference type="AlphaFoldDB" id="A0A8S1IUM7"/>
<reference evidence="5" key="1">
    <citation type="submission" date="2020-12" db="EMBL/GenBank/DDBJ databases">
        <authorList>
            <person name="Iha C."/>
        </authorList>
    </citation>
    <scope>NUCLEOTIDE SEQUENCE</scope>
</reference>
<dbReference type="GO" id="GO:0008270">
    <property type="term" value="F:zinc ion binding"/>
    <property type="evidence" value="ECO:0007669"/>
    <property type="project" value="UniProtKB-KW"/>
</dbReference>
<dbReference type="PANTHER" id="PTHR21385">
    <property type="entry name" value="ZINC FINGER PROTEIN-RELATED"/>
    <property type="match status" value="1"/>
</dbReference>
<feature type="domain" description="C2H2-type" evidence="4">
    <location>
        <begin position="96"/>
        <end position="124"/>
    </location>
</feature>
<feature type="transmembrane region" description="Helical" evidence="2">
    <location>
        <begin position="225"/>
        <end position="245"/>
    </location>
</feature>
<keyword evidence="2" id="KW-0472">Membrane</keyword>
<keyword evidence="2" id="KW-1133">Transmembrane helix</keyword>
<keyword evidence="6" id="KW-1185">Reference proteome</keyword>
<dbReference type="OrthoDB" id="4507at2759"/>
<keyword evidence="2" id="KW-0812">Transmembrane</keyword>
<protein>
    <recommendedName>
        <fullName evidence="4">C2H2-type domain-containing protein</fullName>
    </recommendedName>
</protein>
<evidence type="ECO:0000313" key="6">
    <source>
        <dbReference type="Proteomes" id="UP000708148"/>
    </source>
</evidence>
<feature type="chain" id="PRO_5035929169" description="C2H2-type domain-containing protein" evidence="3">
    <location>
        <begin position="28"/>
        <end position="292"/>
    </location>
</feature>
<dbReference type="PANTHER" id="PTHR21385:SF0">
    <property type="entry name" value="RE51073P"/>
    <property type="match status" value="1"/>
</dbReference>
<evidence type="ECO:0000313" key="5">
    <source>
        <dbReference type="EMBL" id="CAD7698611.1"/>
    </source>
</evidence>
<dbReference type="PROSITE" id="PS00028">
    <property type="entry name" value="ZINC_FINGER_C2H2_1"/>
    <property type="match status" value="1"/>
</dbReference>